<keyword evidence="2" id="KW-0067">ATP-binding</keyword>
<dbReference type="PROSITE" id="PS51194">
    <property type="entry name" value="HELICASE_CTER"/>
    <property type="match status" value="1"/>
</dbReference>
<keyword evidence="7" id="KW-1185">Reference proteome</keyword>
<dbReference type="EMBL" id="QXIR01000001">
    <property type="protein sequence ID" value="RIW39111.1"/>
    <property type="molecule type" value="Genomic_DNA"/>
</dbReference>
<dbReference type="InterPro" id="IPR014001">
    <property type="entry name" value="Helicase_ATP-bd"/>
</dbReference>
<dbReference type="GO" id="GO:0016787">
    <property type="term" value="F:hydrolase activity"/>
    <property type="evidence" value="ECO:0007669"/>
    <property type="project" value="InterPro"/>
</dbReference>
<dbReference type="GO" id="GO:0006302">
    <property type="term" value="P:double-strand break repair"/>
    <property type="evidence" value="ECO:0007669"/>
    <property type="project" value="TreeGrafter"/>
</dbReference>
<reference evidence="6 7" key="1">
    <citation type="submission" date="2018-09" db="EMBL/GenBank/DDBJ databases">
        <title>Bacillus saliacetes sp. nov., isolated from Thai shrimp paste (Ka-pi).</title>
        <authorList>
            <person name="Daroonpunt R."/>
            <person name="Tanasupawat S."/>
            <person name="Yiamsombut S."/>
        </authorList>
    </citation>
    <scope>NUCLEOTIDE SEQUENCE [LARGE SCALE GENOMIC DNA]</scope>
    <source>
        <strain evidence="6 7">SKP7-4</strain>
    </source>
</reference>
<name>A0A3A1R7B2_9BACI</name>
<accession>A0A3A1R7B2</accession>
<dbReference type="SMART" id="SM00487">
    <property type="entry name" value="DEXDc"/>
    <property type="match status" value="1"/>
</dbReference>
<dbReference type="Pfam" id="PF04851">
    <property type="entry name" value="ResIII"/>
    <property type="match status" value="1"/>
</dbReference>
<keyword evidence="3" id="KW-0238">DNA-binding</keyword>
<dbReference type="GO" id="GO:0043138">
    <property type="term" value="F:3'-5' DNA helicase activity"/>
    <property type="evidence" value="ECO:0007669"/>
    <property type="project" value="TreeGrafter"/>
</dbReference>
<dbReference type="GO" id="GO:0006310">
    <property type="term" value="P:DNA recombination"/>
    <property type="evidence" value="ECO:0007669"/>
    <property type="project" value="TreeGrafter"/>
</dbReference>
<dbReference type="InterPro" id="IPR006935">
    <property type="entry name" value="Helicase/UvrB_N"/>
</dbReference>
<proteinExistence type="predicted"/>
<dbReference type="GO" id="GO:0005524">
    <property type="term" value="F:ATP binding"/>
    <property type="evidence" value="ECO:0007669"/>
    <property type="project" value="UniProtKB-KW"/>
</dbReference>
<gene>
    <name evidence="6" type="ORF">D3H55_01570</name>
</gene>
<evidence type="ECO:0000256" key="3">
    <source>
        <dbReference type="ARBA" id="ARBA00023125"/>
    </source>
</evidence>
<dbReference type="PANTHER" id="PTHR30580">
    <property type="entry name" value="PRIMOSOMAL PROTEIN N"/>
    <property type="match status" value="1"/>
</dbReference>
<dbReference type="PANTHER" id="PTHR30580:SF1">
    <property type="entry name" value="COMF OPERON PROTEIN 1"/>
    <property type="match status" value="1"/>
</dbReference>
<dbReference type="InterPro" id="IPR001650">
    <property type="entry name" value="Helicase_C-like"/>
</dbReference>
<dbReference type="GO" id="GO:0006270">
    <property type="term" value="P:DNA replication initiation"/>
    <property type="evidence" value="ECO:0007669"/>
    <property type="project" value="TreeGrafter"/>
</dbReference>
<feature type="domain" description="Helicase ATP-binding" evidence="4">
    <location>
        <begin position="149"/>
        <end position="301"/>
    </location>
</feature>
<dbReference type="PROSITE" id="PS51192">
    <property type="entry name" value="HELICASE_ATP_BIND_1"/>
    <property type="match status" value="1"/>
</dbReference>
<keyword evidence="1" id="KW-0547">Nucleotide-binding</keyword>
<comment type="caution">
    <text evidence="6">The sequence shown here is derived from an EMBL/GenBank/DDBJ whole genome shotgun (WGS) entry which is preliminary data.</text>
</comment>
<dbReference type="FunFam" id="3.40.50.300:FF:001736">
    <property type="entry name" value="COMF operon protein 1"/>
    <property type="match status" value="1"/>
</dbReference>
<dbReference type="SUPFAM" id="SSF52540">
    <property type="entry name" value="P-loop containing nucleoside triphosphate hydrolases"/>
    <property type="match status" value="1"/>
</dbReference>
<keyword evidence="6" id="KW-0347">Helicase</keyword>
<dbReference type="SMART" id="SM00490">
    <property type="entry name" value="HELICc"/>
    <property type="match status" value="1"/>
</dbReference>
<dbReference type="Proteomes" id="UP000265801">
    <property type="component" value="Unassembled WGS sequence"/>
</dbReference>
<organism evidence="6 7">
    <name type="scientific">Bacillus salacetis</name>
    <dbReference type="NCBI Taxonomy" id="2315464"/>
    <lineage>
        <taxon>Bacteria</taxon>
        <taxon>Bacillati</taxon>
        <taxon>Bacillota</taxon>
        <taxon>Bacilli</taxon>
        <taxon>Bacillales</taxon>
        <taxon>Bacillaceae</taxon>
        <taxon>Bacillus</taxon>
    </lineage>
</organism>
<sequence length="480" mass="54150">MNQPLTRISDLPDELRNQALNQSYAFNPELQTLLEGKALLPEEIPHSLKEIHEHYENGCLIYTKGVQTNRGRPCCTRCGNQDSALFATFPCSRCGEDCTYCRKCIMMGRVSQCSPLIQWTGPSKNRKIESFEWEGTLSQGQQTASDKVVQAITQNTDLLVWAVCGAGKTEVLFNGIHQALKNEKRVCIATPRTDVILELLPRLQKVFPAANPIALYGGSDDRHKHSQLVLTTTHQLYRYHSAFDVTIVDEVDAFPYSFDQTLQFAVKKARKLQSSLIYLTATPDSKLQREAKYGKRNTVTIPARYHRHPLPVPSLKWCGNWKPKLEKGRLPAPITRWTEARITTHKQALIFLPSVKTMKKALPLFQKLHPGILSVHAEDPERKEKVQKMRDGEIPILLTTTILERGVTIPNIDVAVMGAEEDIFTESALVQIAGRVGRSARHPSGDITFFHYGKTLSMIKAIHHIKEMNRQGVKRGLLSK</sequence>
<dbReference type="CDD" id="cd17925">
    <property type="entry name" value="DEXDc_ComFA"/>
    <property type="match status" value="1"/>
</dbReference>
<feature type="domain" description="Helicase C-terminal" evidence="5">
    <location>
        <begin position="329"/>
        <end position="480"/>
    </location>
</feature>
<dbReference type="OrthoDB" id="2077914at2"/>
<evidence type="ECO:0000313" key="6">
    <source>
        <dbReference type="EMBL" id="RIW39111.1"/>
    </source>
</evidence>
<evidence type="ECO:0000256" key="2">
    <source>
        <dbReference type="ARBA" id="ARBA00022840"/>
    </source>
</evidence>
<dbReference type="InterPro" id="IPR027417">
    <property type="entry name" value="P-loop_NTPase"/>
</dbReference>
<dbReference type="Gene3D" id="3.40.50.300">
    <property type="entry name" value="P-loop containing nucleotide triphosphate hydrolases"/>
    <property type="match status" value="2"/>
</dbReference>
<evidence type="ECO:0000313" key="7">
    <source>
        <dbReference type="Proteomes" id="UP000265801"/>
    </source>
</evidence>
<dbReference type="AlphaFoldDB" id="A0A3A1R7B2"/>
<evidence type="ECO:0000256" key="1">
    <source>
        <dbReference type="ARBA" id="ARBA00022741"/>
    </source>
</evidence>
<dbReference type="Pfam" id="PF00271">
    <property type="entry name" value="Helicase_C"/>
    <property type="match status" value="1"/>
</dbReference>
<protein>
    <submittedName>
        <fullName evidence="6">DNA/RNA helicase</fullName>
    </submittedName>
</protein>
<evidence type="ECO:0000259" key="4">
    <source>
        <dbReference type="PROSITE" id="PS51192"/>
    </source>
</evidence>
<dbReference type="GO" id="GO:0003677">
    <property type="term" value="F:DNA binding"/>
    <property type="evidence" value="ECO:0007669"/>
    <property type="project" value="UniProtKB-KW"/>
</dbReference>
<evidence type="ECO:0000259" key="5">
    <source>
        <dbReference type="PROSITE" id="PS51194"/>
    </source>
</evidence>
<keyword evidence="6" id="KW-0378">Hydrolase</keyword>